<evidence type="ECO:0000256" key="4">
    <source>
        <dbReference type="ARBA" id="ARBA00022801"/>
    </source>
</evidence>
<reference evidence="10" key="1">
    <citation type="submission" date="2016-11" db="EMBL/GenBank/DDBJ databases">
        <authorList>
            <person name="Varghese N."/>
            <person name="Submissions S."/>
        </authorList>
    </citation>
    <scope>NUCLEOTIDE SEQUENCE [LARGE SCALE GENOMIC DNA]</scope>
    <source>
        <strain evidence="10">CGMCC 1.8995</strain>
    </source>
</reference>
<evidence type="ECO:0000313" key="9">
    <source>
        <dbReference type="EMBL" id="SHG76270.1"/>
    </source>
</evidence>
<feature type="chain" id="PRO_5013064719" description="acid phosphatase" evidence="7">
    <location>
        <begin position="21"/>
        <end position="330"/>
    </location>
</feature>
<keyword evidence="10" id="KW-1185">Reference proteome</keyword>
<dbReference type="SUPFAM" id="SSF56300">
    <property type="entry name" value="Metallo-dependent phosphatases"/>
    <property type="match status" value="1"/>
</dbReference>
<comment type="catalytic activity">
    <reaction evidence="1 5">
        <text>a phosphate monoester + H2O = an alcohol + phosphate</text>
        <dbReference type="Rhea" id="RHEA:15017"/>
        <dbReference type="ChEBI" id="CHEBI:15377"/>
        <dbReference type="ChEBI" id="CHEBI:30879"/>
        <dbReference type="ChEBI" id="CHEBI:43474"/>
        <dbReference type="ChEBI" id="CHEBI:67140"/>
        <dbReference type="EC" id="3.1.3.2"/>
    </reaction>
</comment>
<evidence type="ECO:0000256" key="2">
    <source>
        <dbReference type="ARBA" id="ARBA00012646"/>
    </source>
</evidence>
<feature type="binding site" evidence="6">
    <location>
        <position position="216"/>
    </location>
    <ligand>
        <name>Fe cation</name>
        <dbReference type="ChEBI" id="CHEBI:24875"/>
        <label>2</label>
    </ligand>
</feature>
<comment type="cofactor">
    <cofactor evidence="6">
        <name>Fe cation</name>
        <dbReference type="ChEBI" id="CHEBI:24875"/>
    </cofactor>
    <text evidence="6">Binds 2 iron ions per subunit.</text>
</comment>
<dbReference type="PIRSF" id="PIRSF000898">
    <property type="entry name" value="Acid_Ptase_5"/>
    <property type="match status" value="1"/>
</dbReference>
<dbReference type="STRING" id="634436.SAMN05216361_3020"/>
<dbReference type="RefSeq" id="WP_073323843.1">
    <property type="nucleotide sequence ID" value="NZ_FQWD01000004.1"/>
</dbReference>
<dbReference type="GO" id="GO:0046872">
    <property type="term" value="F:metal ion binding"/>
    <property type="evidence" value="ECO:0007669"/>
    <property type="project" value="UniProtKB-KW"/>
</dbReference>
<dbReference type="InterPro" id="IPR029052">
    <property type="entry name" value="Metallo-depent_PP-like"/>
</dbReference>
<dbReference type="InterPro" id="IPR004843">
    <property type="entry name" value="Calcineurin-like_PHP"/>
</dbReference>
<proteinExistence type="predicted"/>
<keyword evidence="4 5" id="KW-0378">Hydrolase</keyword>
<dbReference type="Proteomes" id="UP000184520">
    <property type="component" value="Unassembled WGS sequence"/>
</dbReference>
<feature type="binding site" evidence="6">
    <location>
        <position position="86"/>
    </location>
    <ligand>
        <name>Fe cation</name>
        <dbReference type="ChEBI" id="CHEBI:24875"/>
        <label>1</label>
    </ligand>
</feature>
<name>A0A1M5MG22_9ALTE</name>
<evidence type="ECO:0000256" key="5">
    <source>
        <dbReference type="PIRNR" id="PIRNR000898"/>
    </source>
</evidence>
<feature type="binding site" evidence="6">
    <location>
        <position position="86"/>
    </location>
    <ligand>
        <name>Fe cation</name>
        <dbReference type="ChEBI" id="CHEBI:24875"/>
        <label>2</label>
    </ligand>
</feature>
<dbReference type="EC" id="3.1.3.2" evidence="2 5"/>
<accession>A0A1M5MG22</accession>
<evidence type="ECO:0000313" key="10">
    <source>
        <dbReference type="Proteomes" id="UP000184520"/>
    </source>
</evidence>
<feature type="binding site" evidence="6">
    <location>
        <position position="252"/>
    </location>
    <ligand>
        <name>Fe cation</name>
        <dbReference type="ChEBI" id="CHEBI:24875"/>
        <label>2</label>
    </ligand>
</feature>
<dbReference type="OrthoDB" id="9809781at2"/>
<keyword evidence="5 6" id="KW-0408">Iron</keyword>
<feature type="signal peptide" evidence="7">
    <location>
        <begin position="1"/>
        <end position="20"/>
    </location>
</feature>
<feature type="binding site" evidence="6">
    <location>
        <position position="254"/>
    </location>
    <ligand>
        <name>Fe cation</name>
        <dbReference type="ChEBI" id="CHEBI:24875"/>
        <label>1</label>
    </ligand>
</feature>
<dbReference type="Gene3D" id="3.60.21.10">
    <property type="match status" value="1"/>
</dbReference>
<dbReference type="PANTHER" id="PTHR10161">
    <property type="entry name" value="TARTRATE-RESISTANT ACID PHOSPHATASE TYPE 5"/>
    <property type="match status" value="1"/>
</dbReference>
<evidence type="ECO:0000256" key="6">
    <source>
        <dbReference type="PIRSR" id="PIRSR000898-1"/>
    </source>
</evidence>
<dbReference type="InterPro" id="IPR024927">
    <property type="entry name" value="Acid_PPase"/>
</dbReference>
<sequence length="330" mass="37638">MKIRVLWGITCLALHANSLAGDVYTDDYYQQHVIATAHADMLDESWNWLVLGDWGRNGHFAQRSVAQWMDIAARQFDVDMIVSTGDNFYDNGIASVDDPYWQTAFENVYHGPHLFSNWYVVLGNHDYRGNWQAQIDYSAKSRRWNMPAQYYSVLKTLDDGATVHLLFLDTSPLNPDYQQEAKYAETQKQDAKAQLKWLTQQLAEHQDATWTFVIGHHPLYSSGKRYGKNKAIRNILEPLLEQYQVDAYFAGHEHDLQHNQPAGKHMAHFVSGAGSEIRPTGQREFTRFAASTAGFAAVSVNARETLIQFINDQGDVIYSHSLQPHKEAAQ</sequence>
<evidence type="ECO:0000256" key="1">
    <source>
        <dbReference type="ARBA" id="ARBA00000032"/>
    </source>
</evidence>
<feature type="binding site" evidence="6">
    <location>
        <position position="89"/>
    </location>
    <ligand>
        <name>Fe cation</name>
        <dbReference type="ChEBI" id="CHEBI:24875"/>
        <label>1</label>
    </ligand>
</feature>
<feature type="binding site" evidence="6">
    <location>
        <position position="53"/>
    </location>
    <ligand>
        <name>Fe cation</name>
        <dbReference type="ChEBI" id="CHEBI:24875"/>
        <label>1</label>
    </ligand>
</feature>
<dbReference type="PANTHER" id="PTHR10161:SF14">
    <property type="entry name" value="TARTRATE-RESISTANT ACID PHOSPHATASE TYPE 5"/>
    <property type="match status" value="1"/>
</dbReference>
<organism evidence="9 10">
    <name type="scientific">Marisediminitalea aggregata</name>
    <dbReference type="NCBI Taxonomy" id="634436"/>
    <lineage>
        <taxon>Bacteria</taxon>
        <taxon>Pseudomonadati</taxon>
        <taxon>Pseudomonadota</taxon>
        <taxon>Gammaproteobacteria</taxon>
        <taxon>Alteromonadales</taxon>
        <taxon>Alteromonadaceae</taxon>
        <taxon>Marisediminitalea</taxon>
    </lineage>
</organism>
<gene>
    <name evidence="9" type="ORF">SAMN05216361_3020</name>
</gene>
<protein>
    <recommendedName>
        <fullName evidence="2 5">acid phosphatase</fullName>
        <ecNumber evidence="2 5">3.1.3.2</ecNumber>
    </recommendedName>
</protein>
<keyword evidence="3 7" id="KW-0732">Signal</keyword>
<evidence type="ECO:0000256" key="3">
    <source>
        <dbReference type="ARBA" id="ARBA00022729"/>
    </source>
</evidence>
<feature type="binding site" evidence="6">
    <location>
        <position position="124"/>
    </location>
    <ligand>
        <name>Fe cation</name>
        <dbReference type="ChEBI" id="CHEBI:24875"/>
        <label>2</label>
    </ligand>
</feature>
<dbReference type="EMBL" id="FQWD01000004">
    <property type="protein sequence ID" value="SHG76270.1"/>
    <property type="molecule type" value="Genomic_DNA"/>
</dbReference>
<evidence type="ECO:0000256" key="7">
    <source>
        <dbReference type="SAM" id="SignalP"/>
    </source>
</evidence>
<keyword evidence="6" id="KW-0479">Metal-binding</keyword>
<dbReference type="InterPro" id="IPR051558">
    <property type="entry name" value="Metallophosphoesterase_PAP"/>
</dbReference>
<dbReference type="AlphaFoldDB" id="A0A1M5MG22"/>
<dbReference type="Pfam" id="PF00149">
    <property type="entry name" value="Metallophos"/>
    <property type="match status" value="1"/>
</dbReference>
<feature type="domain" description="Calcineurin-like phosphoesterase" evidence="8">
    <location>
        <begin position="49"/>
        <end position="255"/>
    </location>
</feature>
<dbReference type="GO" id="GO:0003993">
    <property type="term" value="F:acid phosphatase activity"/>
    <property type="evidence" value="ECO:0007669"/>
    <property type="project" value="UniProtKB-UniRule"/>
</dbReference>
<dbReference type="CDD" id="cd07378">
    <property type="entry name" value="MPP_ACP5"/>
    <property type="match status" value="1"/>
</dbReference>
<evidence type="ECO:0000259" key="8">
    <source>
        <dbReference type="Pfam" id="PF00149"/>
    </source>
</evidence>